<dbReference type="InterPro" id="IPR033248">
    <property type="entry name" value="Transketolase_C"/>
</dbReference>
<evidence type="ECO:0000313" key="6">
    <source>
        <dbReference type="Proteomes" id="UP001596074"/>
    </source>
</evidence>
<sequence>AAPPRPPPHDPDAALRGSQAVRAALDHALADDERVFLTGIDVPAGGGVFGITKGLHAKYPGRLLDTPIAETAIMGLGVGAAMAGLRPVVELMYLDFVGVCLDQLMNQAAKLGFMTGGATEVGMVVRTQFGVGRSSGSQHSQSLEALLAHIPGLVVLMPATVEDMYGLLRSAIDLPAPVVVIENRLLYAGSGPAPAPGHRTPIGRAAVARPGDDITVVTLSRALHTALEAAAIVEAEDGISCEVIDLRTIAPLDTETVLGSLRRTNRLLIVSEGAGDFGVGAELAARAVDEGFWTLDAPVRRLGGAPTPVPYSPPLEQAWLPGAGDVVAEIRNLCRDR</sequence>
<evidence type="ECO:0000256" key="1">
    <source>
        <dbReference type="ARBA" id="ARBA00001964"/>
    </source>
</evidence>
<dbReference type="SMART" id="SM00861">
    <property type="entry name" value="Transket_pyr"/>
    <property type="match status" value="1"/>
</dbReference>
<feature type="non-terminal residue" evidence="5">
    <location>
        <position position="1"/>
    </location>
</feature>
<feature type="domain" description="Transketolase-like pyrimidine-binding" evidence="4">
    <location>
        <begin position="15"/>
        <end position="189"/>
    </location>
</feature>
<dbReference type="SUPFAM" id="SSF52922">
    <property type="entry name" value="TK C-terminal domain-like"/>
    <property type="match status" value="1"/>
</dbReference>
<comment type="cofactor">
    <cofactor evidence="1">
        <name>thiamine diphosphate</name>
        <dbReference type="ChEBI" id="CHEBI:58937"/>
    </cofactor>
</comment>
<keyword evidence="3" id="KW-0786">Thiamine pyrophosphate</keyword>
<dbReference type="Proteomes" id="UP001596074">
    <property type="component" value="Unassembled WGS sequence"/>
</dbReference>
<evidence type="ECO:0000256" key="3">
    <source>
        <dbReference type="ARBA" id="ARBA00023052"/>
    </source>
</evidence>
<evidence type="ECO:0000259" key="4">
    <source>
        <dbReference type="SMART" id="SM00861"/>
    </source>
</evidence>
<dbReference type="EC" id="1.2.4.-" evidence="5"/>
<keyword evidence="6" id="KW-1185">Reference proteome</keyword>
<organism evidence="5 6">
    <name type="scientific">Actinomadura rugatobispora</name>
    <dbReference type="NCBI Taxonomy" id="1994"/>
    <lineage>
        <taxon>Bacteria</taxon>
        <taxon>Bacillati</taxon>
        <taxon>Actinomycetota</taxon>
        <taxon>Actinomycetes</taxon>
        <taxon>Streptosporangiales</taxon>
        <taxon>Thermomonosporaceae</taxon>
        <taxon>Actinomadura</taxon>
    </lineage>
</organism>
<dbReference type="GO" id="GO:0016491">
    <property type="term" value="F:oxidoreductase activity"/>
    <property type="evidence" value="ECO:0007669"/>
    <property type="project" value="UniProtKB-KW"/>
</dbReference>
<dbReference type="Pfam" id="PF02779">
    <property type="entry name" value="Transket_pyr"/>
    <property type="match status" value="1"/>
</dbReference>
<comment type="caution">
    <text evidence="5">The sequence shown here is derived from an EMBL/GenBank/DDBJ whole genome shotgun (WGS) entry which is preliminary data.</text>
</comment>
<dbReference type="Pfam" id="PF02780">
    <property type="entry name" value="Transketolase_C"/>
    <property type="match status" value="1"/>
</dbReference>
<dbReference type="CDD" id="cd07036">
    <property type="entry name" value="TPP_PYR_E1-PDHc-beta_like"/>
    <property type="match status" value="1"/>
</dbReference>
<dbReference type="Gene3D" id="3.40.50.920">
    <property type="match status" value="1"/>
</dbReference>
<dbReference type="InterPro" id="IPR029061">
    <property type="entry name" value="THDP-binding"/>
</dbReference>
<dbReference type="EMBL" id="JBHSON010000059">
    <property type="protein sequence ID" value="MFC5750800.1"/>
    <property type="molecule type" value="Genomic_DNA"/>
</dbReference>
<evidence type="ECO:0000313" key="5">
    <source>
        <dbReference type="EMBL" id="MFC5750800.1"/>
    </source>
</evidence>
<dbReference type="SUPFAM" id="SSF52518">
    <property type="entry name" value="Thiamin diphosphate-binding fold (THDP-binding)"/>
    <property type="match status" value="1"/>
</dbReference>
<dbReference type="InterPro" id="IPR009014">
    <property type="entry name" value="Transketo_C/PFOR_II"/>
</dbReference>
<dbReference type="RefSeq" id="WP_378286565.1">
    <property type="nucleotide sequence ID" value="NZ_JBHSON010000059.1"/>
</dbReference>
<dbReference type="PANTHER" id="PTHR43257:SF2">
    <property type="entry name" value="PYRUVATE DEHYDROGENASE E1 COMPONENT SUBUNIT BETA"/>
    <property type="match status" value="1"/>
</dbReference>
<evidence type="ECO:0000256" key="2">
    <source>
        <dbReference type="ARBA" id="ARBA00023002"/>
    </source>
</evidence>
<gene>
    <name evidence="5" type="ORF">ACFPZN_34725</name>
</gene>
<accession>A0ABW1ABT2</accession>
<dbReference type="Gene3D" id="3.40.50.970">
    <property type="match status" value="1"/>
</dbReference>
<protein>
    <submittedName>
        <fullName evidence="5">Alpha-ketoacid dehydrogenase subunit beta</fullName>
        <ecNumber evidence="5">1.2.4.-</ecNumber>
    </submittedName>
</protein>
<name>A0ABW1ABT2_9ACTN</name>
<proteinExistence type="predicted"/>
<reference evidence="6" key="1">
    <citation type="journal article" date="2019" name="Int. J. Syst. Evol. Microbiol.">
        <title>The Global Catalogue of Microorganisms (GCM) 10K type strain sequencing project: providing services to taxonomists for standard genome sequencing and annotation.</title>
        <authorList>
            <consortium name="The Broad Institute Genomics Platform"/>
            <consortium name="The Broad Institute Genome Sequencing Center for Infectious Disease"/>
            <person name="Wu L."/>
            <person name="Ma J."/>
        </authorList>
    </citation>
    <scope>NUCLEOTIDE SEQUENCE [LARGE SCALE GENOMIC DNA]</scope>
    <source>
        <strain evidence="6">KCTC 42087</strain>
    </source>
</reference>
<keyword evidence="2 5" id="KW-0560">Oxidoreductase</keyword>
<dbReference type="InterPro" id="IPR005475">
    <property type="entry name" value="Transketolase-like_Pyr-bd"/>
</dbReference>
<dbReference type="PANTHER" id="PTHR43257">
    <property type="entry name" value="PYRUVATE DEHYDROGENASE E1 COMPONENT BETA SUBUNIT"/>
    <property type="match status" value="1"/>
</dbReference>